<dbReference type="EMBL" id="MHIX01000043">
    <property type="protein sequence ID" value="OGY58495.1"/>
    <property type="molecule type" value="Genomic_DNA"/>
</dbReference>
<keyword evidence="3 7" id="KW-0479">Metal-binding</keyword>
<dbReference type="PANTHER" id="PTHR10286">
    <property type="entry name" value="INORGANIC PYROPHOSPHATASE"/>
    <property type="match status" value="1"/>
</dbReference>
<dbReference type="GO" id="GO:0006796">
    <property type="term" value="P:phosphate-containing compound metabolic process"/>
    <property type="evidence" value="ECO:0007669"/>
    <property type="project" value="InterPro"/>
</dbReference>
<dbReference type="CDD" id="cd00412">
    <property type="entry name" value="pyrophosphatase"/>
    <property type="match status" value="1"/>
</dbReference>
<feature type="binding site" evidence="7">
    <location>
        <position position="65"/>
    </location>
    <ligand>
        <name>Mg(2+)</name>
        <dbReference type="ChEBI" id="CHEBI:18420"/>
        <label>1</label>
    </ligand>
</feature>
<feature type="binding site" evidence="7">
    <location>
        <position position="70"/>
    </location>
    <ligand>
        <name>Mg(2+)</name>
        <dbReference type="ChEBI" id="CHEBI:18420"/>
        <label>1</label>
    </ligand>
</feature>
<dbReference type="GO" id="GO:0005737">
    <property type="term" value="C:cytoplasm"/>
    <property type="evidence" value="ECO:0007669"/>
    <property type="project" value="UniProtKB-SubCell"/>
</dbReference>
<comment type="catalytic activity">
    <reaction evidence="6 7">
        <text>diphosphate + H2O = 2 phosphate + H(+)</text>
        <dbReference type="Rhea" id="RHEA:24576"/>
        <dbReference type="ChEBI" id="CHEBI:15377"/>
        <dbReference type="ChEBI" id="CHEBI:15378"/>
        <dbReference type="ChEBI" id="CHEBI:33019"/>
        <dbReference type="ChEBI" id="CHEBI:43474"/>
        <dbReference type="EC" id="3.6.1.1"/>
    </reaction>
</comment>
<dbReference type="GO" id="GO:0004427">
    <property type="term" value="F:inorganic diphosphate phosphatase activity"/>
    <property type="evidence" value="ECO:0007669"/>
    <property type="project" value="UniProtKB-UniRule"/>
</dbReference>
<evidence type="ECO:0000256" key="5">
    <source>
        <dbReference type="ARBA" id="ARBA00022842"/>
    </source>
</evidence>
<dbReference type="FunFam" id="3.90.80.10:FF:000003">
    <property type="entry name" value="Inorganic pyrophosphatase"/>
    <property type="match status" value="1"/>
</dbReference>
<dbReference type="Pfam" id="PF00719">
    <property type="entry name" value="Pyrophosphatase"/>
    <property type="match status" value="1"/>
</dbReference>
<dbReference type="STRING" id="1797689.A3F24_01820"/>
<keyword evidence="2 7" id="KW-0963">Cytoplasm</keyword>
<evidence type="ECO:0000256" key="3">
    <source>
        <dbReference type="ARBA" id="ARBA00022723"/>
    </source>
</evidence>
<accession>A0A1G1Z1H1</accession>
<dbReference type="SUPFAM" id="SSF50324">
    <property type="entry name" value="Inorganic pyrophosphatase"/>
    <property type="match status" value="1"/>
</dbReference>
<dbReference type="EC" id="3.6.1.1" evidence="7"/>
<comment type="similarity">
    <text evidence="7">Belongs to the PPase family.</text>
</comment>
<comment type="subcellular location">
    <subcellularLocation>
        <location evidence="7">Cytoplasm</location>
    </subcellularLocation>
</comment>
<evidence type="ECO:0000256" key="1">
    <source>
        <dbReference type="ARBA" id="ARBA00001946"/>
    </source>
</evidence>
<evidence type="ECO:0000256" key="2">
    <source>
        <dbReference type="ARBA" id="ARBA00022490"/>
    </source>
</evidence>
<feature type="binding site" evidence="7">
    <location>
        <position position="43"/>
    </location>
    <ligand>
        <name>substrate</name>
    </ligand>
</feature>
<reference evidence="8 9" key="1">
    <citation type="journal article" date="2016" name="Nat. Commun.">
        <title>Thousands of microbial genomes shed light on interconnected biogeochemical processes in an aquifer system.</title>
        <authorList>
            <person name="Anantharaman K."/>
            <person name="Brown C.T."/>
            <person name="Hug L.A."/>
            <person name="Sharon I."/>
            <person name="Castelle C.J."/>
            <person name="Probst A.J."/>
            <person name="Thomas B.C."/>
            <person name="Singh A."/>
            <person name="Wilkins M.J."/>
            <person name="Karaoz U."/>
            <person name="Brodie E.L."/>
            <person name="Williams K.H."/>
            <person name="Hubbard S.S."/>
            <person name="Banfield J.F."/>
        </authorList>
    </citation>
    <scope>NUCLEOTIDE SEQUENCE [LARGE SCALE GENOMIC DNA]</scope>
</reference>
<dbReference type="InterPro" id="IPR036649">
    <property type="entry name" value="Pyrophosphatase_sf"/>
</dbReference>
<name>A0A1G1Z1H1_9BACT</name>
<dbReference type="HAMAP" id="MF_00209">
    <property type="entry name" value="Inorganic_PPase"/>
    <property type="match status" value="1"/>
</dbReference>
<evidence type="ECO:0000256" key="7">
    <source>
        <dbReference type="HAMAP-Rule" id="MF_00209"/>
    </source>
</evidence>
<feature type="binding site" evidence="7">
    <location>
        <position position="70"/>
    </location>
    <ligand>
        <name>Mg(2+)</name>
        <dbReference type="ChEBI" id="CHEBI:18420"/>
        <label>2</label>
    </ligand>
</feature>
<comment type="cofactor">
    <cofactor evidence="1 7">
        <name>Mg(2+)</name>
        <dbReference type="ChEBI" id="CHEBI:18420"/>
    </cofactor>
</comment>
<protein>
    <recommendedName>
        <fullName evidence="7">Inorganic pyrophosphatase</fullName>
        <ecNumber evidence="7">3.6.1.1</ecNumber>
    </recommendedName>
    <alternativeName>
        <fullName evidence="7">Pyrophosphate phospho-hydrolase</fullName>
        <shortName evidence="7">PPase</shortName>
    </alternativeName>
</protein>
<keyword evidence="4 7" id="KW-0378">Hydrolase</keyword>
<dbReference type="Proteomes" id="UP000178515">
    <property type="component" value="Unassembled WGS sequence"/>
</dbReference>
<dbReference type="InterPro" id="IPR008162">
    <property type="entry name" value="Pyrophosphatase"/>
</dbReference>
<organism evidence="8 9">
    <name type="scientific">Candidatus Colwellbacteria bacterium RIFCSPHIGHO2_12_FULL_44_17</name>
    <dbReference type="NCBI Taxonomy" id="1797689"/>
    <lineage>
        <taxon>Bacteria</taxon>
        <taxon>Candidatus Colwelliibacteriota</taxon>
    </lineage>
</organism>
<dbReference type="GO" id="GO:0000287">
    <property type="term" value="F:magnesium ion binding"/>
    <property type="evidence" value="ECO:0007669"/>
    <property type="project" value="UniProtKB-UniRule"/>
</dbReference>
<feature type="binding site" evidence="7">
    <location>
        <position position="102"/>
    </location>
    <ligand>
        <name>Mg(2+)</name>
        <dbReference type="ChEBI" id="CHEBI:18420"/>
        <label>1</label>
    </ligand>
</feature>
<sequence length="176" mass="20111">MNIKELSIGKKYPDAVNVVVEITKGSHNKYEYDEEADVMRLDRVLYSPVHYPTDYGFIPETRSEDGDHLDMMVLCTNPMFPGCVVEARPIAIMKMIDGGEKDFKILGVAAKDPRFTHVGSLEDLQKLNPMLTEEIAHFFEVYKRLEKKETQVLGWENNGAAEEEVKRAHESYKKNG</sequence>
<dbReference type="AlphaFoldDB" id="A0A1G1Z1H1"/>
<feature type="binding site" evidence="7">
    <location>
        <position position="29"/>
    </location>
    <ligand>
        <name>substrate</name>
    </ligand>
</feature>
<feature type="binding site" evidence="7">
    <location>
        <position position="55"/>
    </location>
    <ligand>
        <name>substrate</name>
    </ligand>
</feature>
<evidence type="ECO:0000256" key="6">
    <source>
        <dbReference type="ARBA" id="ARBA00047820"/>
    </source>
</evidence>
<feature type="binding site" evidence="7">
    <location>
        <position position="142"/>
    </location>
    <ligand>
        <name>substrate</name>
    </ligand>
</feature>
<keyword evidence="5 7" id="KW-0460">Magnesium</keyword>
<evidence type="ECO:0000256" key="4">
    <source>
        <dbReference type="ARBA" id="ARBA00022801"/>
    </source>
</evidence>
<gene>
    <name evidence="7" type="primary">ppa</name>
    <name evidence="8" type="ORF">A3F24_01820</name>
</gene>
<comment type="function">
    <text evidence="7">Catalyzes the hydrolysis of inorganic pyrophosphate (PPi) forming two phosphate ions.</text>
</comment>
<dbReference type="Gene3D" id="3.90.80.10">
    <property type="entry name" value="Inorganic pyrophosphatase"/>
    <property type="match status" value="1"/>
</dbReference>
<evidence type="ECO:0000313" key="8">
    <source>
        <dbReference type="EMBL" id="OGY58495.1"/>
    </source>
</evidence>
<comment type="subunit">
    <text evidence="7">Homohexamer.</text>
</comment>
<evidence type="ECO:0000313" key="9">
    <source>
        <dbReference type="Proteomes" id="UP000178515"/>
    </source>
</evidence>
<comment type="caution">
    <text evidence="8">The sequence shown here is derived from an EMBL/GenBank/DDBJ whole genome shotgun (WGS) entry which is preliminary data.</text>
</comment>
<proteinExistence type="inferred from homology"/>